<organism evidence="1 2">
    <name type="scientific">Petrolisthes cinctipes</name>
    <name type="common">Flat porcelain crab</name>
    <dbReference type="NCBI Taxonomy" id="88211"/>
    <lineage>
        <taxon>Eukaryota</taxon>
        <taxon>Metazoa</taxon>
        <taxon>Ecdysozoa</taxon>
        <taxon>Arthropoda</taxon>
        <taxon>Crustacea</taxon>
        <taxon>Multicrustacea</taxon>
        <taxon>Malacostraca</taxon>
        <taxon>Eumalacostraca</taxon>
        <taxon>Eucarida</taxon>
        <taxon>Decapoda</taxon>
        <taxon>Pleocyemata</taxon>
        <taxon>Anomura</taxon>
        <taxon>Galatheoidea</taxon>
        <taxon>Porcellanidae</taxon>
        <taxon>Petrolisthes</taxon>
    </lineage>
</organism>
<protein>
    <submittedName>
        <fullName evidence="1">Uncharacterized protein</fullName>
    </submittedName>
</protein>
<name>A0AAE1EI71_PETCI</name>
<evidence type="ECO:0000313" key="2">
    <source>
        <dbReference type="Proteomes" id="UP001286313"/>
    </source>
</evidence>
<sequence>MMGVENEENWSRWGRLGRETETCGEMEEEVRRVWPEERRGVRLSGFKLGTAKTTTSPSPPRCYGMVRVDRYFEGADASCRAQPELIPPTAKMLK</sequence>
<evidence type="ECO:0000313" key="1">
    <source>
        <dbReference type="EMBL" id="KAK3852403.1"/>
    </source>
</evidence>
<reference evidence="1" key="1">
    <citation type="submission" date="2023-10" db="EMBL/GenBank/DDBJ databases">
        <title>Genome assemblies of two species of porcelain crab, Petrolisthes cinctipes and Petrolisthes manimaculis (Anomura: Porcellanidae).</title>
        <authorList>
            <person name="Angst P."/>
        </authorList>
    </citation>
    <scope>NUCLEOTIDE SEQUENCE</scope>
    <source>
        <strain evidence="1">PB745_01</strain>
        <tissue evidence="1">Gill</tissue>
    </source>
</reference>
<comment type="caution">
    <text evidence="1">The sequence shown here is derived from an EMBL/GenBank/DDBJ whole genome shotgun (WGS) entry which is preliminary data.</text>
</comment>
<proteinExistence type="predicted"/>
<dbReference type="EMBL" id="JAWQEG010007436">
    <property type="protein sequence ID" value="KAK3852403.1"/>
    <property type="molecule type" value="Genomic_DNA"/>
</dbReference>
<dbReference type="AlphaFoldDB" id="A0AAE1EI71"/>
<keyword evidence="2" id="KW-1185">Reference proteome</keyword>
<gene>
    <name evidence="1" type="ORF">Pcinc_041010</name>
</gene>
<dbReference type="Proteomes" id="UP001286313">
    <property type="component" value="Unassembled WGS sequence"/>
</dbReference>
<accession>A0AAE1EI71</accession>